<dbReference type="PROSITE" id="PS50943">
    <property type="entry name" value="HTH_CROC1"/>
    <property type="match status" value="1"/>
</dbReference>
<accession>A0A9D2S1N4</accession>
<dbReference type="SUPFAM" id="SSF47413">
    <property type="entry name" value="lambda repressor-like DNA-binding domains"/>
    <property type="match status" value="1"/>
</dbReference>
<feature type="domain" description="HTH cro/C1-type" evidence="1">
    <location>
        <begin position="37"/>
        <end position="60"/>
    </location>
</feature>
<dbReference type="Pfam" id="PF01381">
    <property type="entry name" value="HTH_3"/>
    <property type="match status" value="1"/>
</dbReference>
<evidence type="ECO:0000313" key="3">
    <source>
        <dbReference type="Proteomes" id="UP000824209"/>
    </source>
</evidence>
<comment type="caution">
    <text evidence="2">The sequence shown here is derived from an EMBL/GenBank/DDBJ whole genome shotgun (WGS) entry which is preliminary data.</text>
</comment>
<protein>
    <submittedName>
        <fullName evidence="2">Helix-turn-helix domain-containing protein</fullName>
    </submittedName>
</protein>
<evidence type="ECO:0000259" key="1">
    <source>
        <dbReference type="PROSITE" id="PS50943"/>
    </source>
</evidence>
<dbReference type="Proteomes" id="UP000824209">
    <property type="component" value="Unassembled WGS sequence"/>
</dbReference>
<gene>
    <name evidence="2" type="ORF">H9943_03250</name>
</gene>
<dbReference type="AlphaFoldDB" id="A0A9D2S1N4"/>
<dbReference type="CDD" id="cd00093">
    <property type="entry name" value="HTH_XRE"/>
    <property type="match status" value="1"/>
</dbReference>
<dbReference type="Gene3D" id="1.10.260.40">
    <property type="entry name" value="lambda repressor-like DNA-binding domains"/>
    <property type="match status" value="1"/>
</dbReference>
<evidence type="ECO:0000313" key="2">
    <source>
        <dbReference type="EMBL" id="HJB39395.1"/>
    </source>
</evidence>
<dbReference type="InterPro" id="IPR001387">
    <property type="entry name" value="Cro/C1-type_HTH"/>
</dbReference>
<dbReference type="EMBL" id="DWYA01000032">
    <property type="protein sequence ID" value="HJB39395.1"/>
    <property type="molecule type" value="Genomic_DNA"/>
</dbReference>
<name>A0A9D2S1N4_9FIRM</name>
<dbReference type="GO" id="GO:0003677">
    <property type="term" value="F:DNA binding"/>
    <property type="evidence" value="ECO:0007669"/>
    <property type="project" value="InterPro"/>
</dbReference>
<dbReference type="InterPro" id="IPR010982">
    <property type="entry name" value="Lambda_DNA-bd_dom_sf"/>
</dbReference>
<reference evidence="2" key="1">
    <citation type="journal article" date="2021" name="PeerJ">
        <title>Extensive microbial diversity within the chicken gut microbiome revealed by metagenomics and culture.</title>
        <authorList>
            <person name="Gilroy R."/>
            <person name="Ravi A."/>
            <person name="Getino M."/>
            <person name="Pursley I."/>
            <person name="Horton D.L."/>
            <person name="Alikhan N.F."/>
            <person name="Baker D."/>
            <person name="Gharbi K."/>
            <person name="Hall N."/>
            <person name="Watson M."/>
            <person name="Adriaenssens E.M."/>
            <person name="Foster-Nyarko E."/>
            <person name="Jarju S."/>
            <person name="Secka A."/>
            <person name="Antonio M."/>
            <person name="Oren A."/>
            <person name="Chaudhuri R.R."/>
            <person name="La Ragione R."/>
            <person name="Hildebrand F."/>
            <person name="Pallen M.J."/>
        </authorList>
    </citation>
    <scope>NUCLEOTIDE SEQUENCE</scope>
    <source>
        <strain evidence="2">ChiBcec8-14828</strain>
    </source>
</reference>
<sequence>MFYDLFCSLCEQKGVSPTRAALDIGLSKSTPTTWKKKGTTPQAAQLQKIADYFGVTVDYLLGAETEKDPAPSGKVLDDDDIKFALFGGGPVTDAQFEEVKQFVRFIKERDAHGKNK</sequence>
<reference evidence="2" key="2">
    <citation type="submission" date="2021-04" db="EMBL/GenBank/DDBJ databases">
        <authorList>
            <person name="Gilroy R."/>
        </authorList>
    </citation>
    <scope>NUCLEOTIDE SEQUENCE</scope>
    <source>
        <strain evidence="2">ChiBcec8-14828</strain>
    </source>
</reference>
<organism evidence="2 3">
    <name type="scientific">Candidatus Ruthenibacterium avium</name>
    <dbReference type="NCBI Taxonomy" id="2838751"/>
    <lineage>
        <taxon>Bacteria</taxon>
        <taxon>Bacillati</taxon>
        <taxon>Bacillota</taxon>
        <taxon>Clostridia</taxon>
        <taxon>Eubacteriales</taxon>
        <taxon>Oscillospiraceae</taxon>
        <taxon>Ruthenibacterium</taxon>
    </lineage>
</organism>
<proteinExistence type="predicted"/>